<evidence type="ECO:0000256" key="8">
    <source>
        <dbReference type="HAMAP-Rule" id="MF_01416"/>
    </source>
</evidence>
<keyword evidence="8" id="KW-1003">Cell membrane</keyword>
<keyword evidence="6 8" id="KW-0139">CF(1)</keyword>
<reference evidence="10" key="1">
    <citation type="journal article" date="2019" name="Int. J. Syst. Evol. Microbiol.">
        <title>The Global Catalogue of Microorganisms (GCM) 10K type strain sequencing project: providing services to taxonomists for standard genome sequencing and annotation.</title>
        <authorList>
            <consortium name="The Broad Institute Genomics Platform"/>
            <consortium name="The Broad Institute Genome Sequencing Center for Infectious Disease"/>
            <person name="Wu L."/>
            <person name="Ma J."/>
        </authorList>
    </citation>
    <scope>NUCLEOTIDE SEQUENCE [LARGE SCALE GENOMIC DNA]</scope>
    <source>
        <strain evidence="10">ICMP 19430</strain>
    </source>
</reference>
<keyword evidence="4 8" id="KW-0406">Ion transport</keyword>
<dbReference type="NCBIfam" id="TIGR01145">
    <property type="entry name" value="ATP_synt_delta"/>
    <property type="match status" value="1"/>
</dbReference>
<comment type="function">
    <text evidence="8">This protein is part of the stalk that links CF(0) to CF(1). It either transmits conformational changes from CF(0) to CF(1) or is implicated in proton conduction.</text>
</comment>
<evidence type="ECO:0000256" key="7">
    <source>
        <dbReference type="ARBA" id="ARBA00023310"/>
    </source>
</evidence>
<dbReference type="Proteomes" id="UP001596484">
    <property type="component" value="Unassembled WGS sequence"/>
</dbReference>
<dbReference type="RefSeq" id="WP_378406578.1">
    <property type="nucleotide sequence ID" value="NZ_JBHTCS010000018.1"/>
</dbReference>
<comment type="caution">
    <text evidence="9">The sequence shown here is derived from an EMBL/GenBank/DDBJ whole genome shotgun (WGS) entry which is preliminary data.</text>
</comment>
<keyword evidence="3 8" id="KW-0375">Hydrogen ion transport</keyword>
<dbReference type="HAMAP" id="MF_01416">
    <property type="entry name" value="ATP_synth_delta_bact"/>
    <property type="match status" value="1"/>
</dbReference>
<keyword evidence="10" id="KW-1185">Reference proteome</keyword>
<dbReference type="Gene3D" id="1.10.520.20">
    <property type="entry name" value="N-terminal domain of the delta subunit of the F1F0-ATP synthase"/>
    <property type="match status" value="1"/>
</dbReference>
<evidence type="ECO:0000313" key="10">
    <source>
        <dbReference type="Proteomes" id="UP001596484"/>
    </source>
</evidence>
<dbReference type="PRINTS" id="PR00125">
    <property type="entry name" value="ATPASEDELTA"/>
</dbReference>
<dbReference type="Pfam" id="PF00213">
    <property type="entry name" value="OSCP"/>
    <property type="match status" value="1"/>
</dbReference>
<keyword evidence="5 8" id="KW-0472">Membrane</keyword>
<gene>
    <name evidence="8" type="primary">atpH</name>
    <name evidence="9" type="ORF">ACFQS9_16525</name>
</gene>
<evidence type="ECO:0000313" key="9">
    <source>
        <dbReference type="EMBL" id="MFC7449504.1"/>
    </source>
</evidence>
<dbReference type="InterPro" id="IPR020781">
    <property type="entry name" value="ATPase_OSCP/d_CS"/>
</dbReference>
<proteinExistence type="inferred from homology"/>
<dbReference type="EMBL" id="JBHTCS010000018">
    <property type="protein sequence ID" value="MFC7449504.1"/>
    <property type="molecule type" value="Genomic_DNA"/>
</dbReference>
<dbReference type="InterPro" id="IPR000711">
    <property type="entry name" value="ATPase_OSCP/dsu"/>
</dbReference>
<organism evidence="9 10">
    <name type="scientific">Rhodococcus daqingensis</name>
    <dbReference type="NCBI Taxonomy" id="2479363"/>
    <lineage>
        <taxon>Bacteria</taxon>
        <taxon>Bacillati</taxon>
        <taxon>Actinomycetota</taxon>
        <taxon>Actinomycetes</taxon>
        <taxon>Mycobacteriales</taxon>
        <taxon>Nocardiaceae</taxon>
        <taxon>Rhodococcus</taxon>
    </lineage>
</organism>
<protein>
    <recommendedName>
        <fullName evidence="8">ATP synthase subunit delta</fullName>
    </recommendedName>
    <alternativeName>
        <fullName evidence="8">ATP synthase F(1) sector subunit delta</fullName>
    </alternativeName>
    <alternativeName>
        <fullName evidence="8">F-type ATPase subunit delta</fullName>
        <shortName evidence="8">F-ATPase subunit delta</shortName>
    </alternativeName>
</protein>
<dbReference type="PANTHER" id="PTHR11910">
    <property type="entry name" value="ATP SYNTHASE DELTA CHAIN"/>
    <property type="match status" value="1"/>
</dbReference>
<dbReference type="InterPro" id="IPR026015">
    <property type="entry name" value="ATP_synth_OSCP/delta_N_sf"/>
</dbReference>
<evidence type="ECO:0000256" key="5">
    <source>
        <dbReference type="ARBA" id="ARBA00023136"/>
    </source>
</evidence>
<dbReference type="PROSITE" id="PS00389">
    <property type="entry name" value="ATPASE_DELTA"/>
    <property type="match status" value="1"/>
</dbReference>
<comment type="function">
    <text evidence="8">F(1)F(0) ATP synthase produces ATP from ADP in the presence of a proton or sodium gradient. F-type ATPases consist of two structural domains, F(1) containing the extramembraneous catalytic core and F(0) containing the membrane proton channel, linked together by a central stalk and a peripheral stalk. During catalysis, ATP synthesis in the catalytic domain of F(1) is coupled via a rotary mechanism of the central stalk subunits to proton translocation.</text>
</comment>
<name>A0ABW2S1A7_9NOCA</name>
<sequence>MYAASREALTHTRSALESALAGVSAGAATAAAAQTGAELFTVVEVLDGQRTLRAALSDPSAPAAVRQALAEQVFSAKVSAETLATLKAAMSQDWSSSADLRNSLVLLGRESLLKAADDQGQLDTVEDELFRLGRIVAADSGLEQALSDRATPTAAKRELLAKLLYGKVTAISEALASQAVGRLRTAPADAFNELSELAAARRDKAVAHVRSASALSSDQEERLAAILSRTYGKPVTVHVEVDPELLSGLVVRVGDEVIDGSAAGRLASLRKTLK</sequence>
<comment type="subcellular location">
    <subcellularLocation>
        <location evidence="8">Cell membrane</location>
        <topology evidence="8">Peripheral membrane protein</topology>
    </subcellularLocation>
    <subcellularLocation>
        <location evidence="1">Membrane</location>
    </subcellularLocation>
</comment>
<evidence type="ECO:0000256" key="2">
    <source>
        <dbReference type="ARBA" id="ARBA00022448"/>
    </source>
</evidence>
<keyword evidence="2 8" id="KW-0813">Transport</keyword>
<comment type="similarity">
    <text evidence="8">Belongs to the ATPase delta chain family.</text>
</comment>
<evidence type="ECO:0000256" key="6">
    <source>
        <dbReference type="ARBA" id="ARBA00023196"/>
    </source>
</evidence>
<evidence type="ECO:0000256" key="1">
    <source>
        <dbReference type="ARBA" id="ARBA00004370"/>
    </source>
</evidence>
<keyword evidence="7 8" id="KW-0066">ATP synthesis</keyword>
<evidence type="ECO:0000256" key="3">
    <source>
        <dbReference type="ARBA" id="ARBA00022781"/>
    </source>
</evidence>
<accession>A0ABW2S1A7</accession>
<evidence type="ECO:0000256" key="4">
    <source>
        <dbReference type="ARBA" id="ARBA00023065"/>
    </source>
</evidence>
<dbReference type="NCBIfam" id="NF009967">
    <property type="entry name" value="PRK13430.1"/>
    <property type="match status" value="1"/>
</dbReference>